<feature type="compositionally biased region" description="Acidic residues" evidence="1">
    <location>
        <begin position="39"/>
        <end position="50"/>
    </location>
</feature>
<dbReference type="PROSITE" id="PS51257">
    <property type="entry name" value="PROKAR_LIPOPROTEIN"/>
    <property type="match status" value="1"/>
</dbReference>
<proteinExistence type="predicted"/>
<dbReference type="AlphaFoldDB" id="A0A1I2AGN0"/>
<accession>A0A1I2AGN0</accession>
<evidence type="ECO:0000313" key="3">
    <source>
        <dbReference type="Proteomes" id="UP000199400"/>
    </source>
</evidence>
<gene>
    <name evidence="2" type="ORF">SAMN02745121_04238</name>
</gene>
<keyword evidence="3" id="KW-1185">Reference proteome</keyword>
<feature type="compositionally biased region" description="Polar residues" evidence="1">
    <location>
        <begin position="29"/>
        <end position="38"/>
    </location>
</feature>
<dbReference type="OrthoDB" id="5381007at2"/>
<dbReference type="Proteomes" id="UP000199400">
    <property type="component" value="Unassembled WGS sequence"/>
</dbReference>
<name>A0A1I2AGN0_9BACT</name>
<reference evidence="3" key="1">
    <citation type="submission" date="2016-10" db="EMBL/GenBank/DDBJ databases">
        <authorList>
            <person name="Varghese N."/>
            <person name="Submissions S."/>
        </authorList>
    </citation>
    <scope>NUCLEOTIDE SEQUENCE [LARGE SCALE GENOMIC DNA]</scope>
    <source>
        <strain evidence="3">ATCC 25963</strain>
    </source>
</reference>
<evidence type="ECO:0000313" key="2">
    <source>
        <dbReference type="EMBL" id="SFE42708.1"/>
    </source>
</evidence>
<dbReference type="STRING" id="54.SAMN02745121_04238"/>
<sequence length="319" mass="32205">MRSLQLWSVSVAVVAFGACGDKSGMMTATGASGQTGDTPDSEGDDTEVPEDTTGPGATSTPDETEGSTSPTSGPANPTSTSDGETSTSAGFIVPPDGGISGQCDPRVQDCPEGQKCTAVAPAEGEPWGVNTCVEIKGDGAVGDPCDVEDGKYTGVDNCALGNICLLTDDEGQDGVCVEFCDTNDACPDTPTANCVVYNDGSLPICLGACDPLVQDCPEGQGCYNSAGDLFVCFKEPTMAGEGEPGDECQYINQCQKGGFCAATTAVANCPPMSAGCCTPFCPVSGGNGPCQAGEECTPFFEMGMAPPSYEDVGVCVIPA</sequence>
<evidence type="ECO:0000256" key="1">
    <source>
        <dbReference type="SAM" id="MobiDB-lite"/>
    </source>
</evidence>
<protein>
    <submittedName>
        <fullName evidence="2">Uncharacterized protein</fullName>
    </submittedName>
</protein>
<feature type="region of interest" description="Disordered" evidence="1">
    <location>
        <begin position="21"/>
        <end position="104"/>
    </location>
</feature>
<dbReference type="EMBL" id="FOMX01000013">
    <property type="protein sequence ID" value="SFE42708.1"/>
    <property type="molecule type" value="Genomic_DNA"/>
</dbReference>
<feature type="compositionally biased region" description="Polar residues" evidence="1">
    <location>
        <begin position="55"/>
        <end position="89"/>
    </location>
</feature>
<organism evidence="2 3">
    <name type="scientific">Nannocystis exedens</name>
    <dbReference type="NCBI Taxonomy" id="54"/>
    <lineage>
        <taxon>Bacteria</taxon>
        <taxon>Pseudomonadati</taxon>
        <taxon>Myxococcota</taxon>
        <taxon>Polyangia</taxon>
        <taxon>Nannocystales</taxon>
        <taxon>Nannocystaceae</taxon>
        <taxon>Nannocystis</taxon>
    </lineage>
</organism>
<dbReference type="RefSeq" id="WP_143140707.1">
    <property type="nucleotide sequence ID" value="NZ_FOMX01000013.1"/>
</dbReference>